<protein>
    <recommendedName>
        <fullName evidence="4">Toxin CptA</fullName>
    </recommendedName>
</protein>
<reference evidence="2 3" key="1">
    <citation type="submission" date="2022-03" db="EMBL/GenBank/DDBJ databases">
        <title>Genomic signatures underlying metal tolerance in selected Arctic bacterial isolates.</title>
        <authorList>
            <person name="Thomas F.A."/>
            <person name="Venkatachalam S."/>
            <person name="Krishnan K.P."/>
        </authorList>
    </citation>
    <scope>NUCLEOTIDE SEQUENCE [LARGE SCALE GENOMIC DNA]</scope>
    <source>
        <strain evidence="2 3">HM116</strain>
    </source>
</reference>
<evidence type="ECO:0008006" key="4">
    <source>
        <dbReference type="Google" id="ProtNLM"/>
    </source>
</evidence>
<name>A0ABS9S7L4_9GAMM</name>
<proteinExistence type="predicted"/>
<evidence type="ECO:0000313" key="2">
    <source>
        <dbReference type="EMBL" id="MCH4812107.1"/>
    </source>
</evidence>
<evidence type="ECO:0000256" key="1">
    <source>
        <dbReference type="SAM" id="Phobius"/>
    </source>
</evidence>
<keyword evidence="3" id="KW-1185">Reference proteome</keyword>
<organism evidence="2 3">
    <name type="scientific">Vreelandella neptunia</name>
    <dbReference type="NCBI Taxonomy" id="115551"/>
    <lineage>
        <taxon>Bacteria</taxon>
        <taxon>Pseudomonadati</taxon>
        <taxon>Pseudomonadota</taxon>
        <taxon>Gammaproteobacteria</taxon>
        <taxon>Oceanospirillales</taxon>
        <taxon>Halomonadaceae</taxon>
        <taxon>Vreelandella</taxon>
    </lineage>
</organism>
<keyword evidence="1" id="KW-0472">Membrane</keyword>
<dbReference type="RefSeq" id="WP_240718466.1">
    <property type="nucleotide sequence ID" value="NZ_JAKVTW010000008.1"/>
</dbReference>
<sequence>MLKTPIILPIVPSRQWQLTQCFLLVGIVVLSYWVGGMPSAVALVVIGGALVWRDYLRQPKGVLSLTSTGSLFHGRWLHSNQRLVKRDPLLNKPQEEEHQVRCDYLGPWVIGLYVGSQRVWLWPDSVPEGQLREVRKLFHRPGQ</sequence>
<dbReference type="Proteomes" id="UP001320609">
    <property type="component" value="Unassembled WGS sequence"/>
</dbReference>
<comment type="caution">
    <text evidence="2">The sequence shown here is derived from an EMBL/GenBank/DDBJ whole genome shotgun (WGS) entry which is preliminary data.</text>
</comment>
<feature type="transmembrane region" description="Helical" evidence="1">
    <location>
        <begin position="21"/>
        <end position="52"/>
    </location>
</feature>
<keyword evidence="1" id="KW-1133">Transmembrane helix</keyword>
<evidence type="ECO:0000313" key="3">
    <source>
        <dbReference type="Proteomes" id="UP001320609"/>
    </source>
</evidence>
<gene>
    <name evidence="2" type="ORF">MLE19_12250</name>
</gene>
<dbReference type="EMBL" id="JAKVTW010000008">
    <property type="protein sequence ID" value="MCH4812107.1"/>
    <property type="molecule type" value="Genomic_DNA"/>
</dbReference>
<accession>A0ABS9S7L4</accession>
<keyword evidence="1" id="KW-0812">Transmembrane</keyword>